<organism evidence="1 2">
    <name type="scientific">Pyropia yezoensis</name>
    <name type="common">Susabi-nori</name>
    <name type="synonym">Porphyra yezoensis</name>
    <dbReference type="NCBI Taxonomy" id="2788"/>
    <lineage>
        <taxon>Eukaryota</taxon>
        <taxon>Rhodophyta</taxon>
        <taxon>Bangiophyceae</taxon>
        <taxon>Bangiales</taxon>
        <taxon>Bangiaceae</taxon>
        <taxon>Pyropia</taxon>
    </lineage>
</organism>
<evidence type="ECO:0000313" key="2">
    <source>
        <dbReference type="Proteomes" id="UP000798662"/>
    </source>
</evidence>
<keyword evidence="2" id="KW-1185">Reference proteome</keyword>
<protein>
    <submittedName>
        <fullName evidence="1">Uncharacterized protein</fullName>
    </submittedName>
</protein>
<accession>A0ACC3BNL4</accession>
<evidence type="ECO:0000313" key="1">
    <source>
        <dbReference type="EMBL" id="KAK1859092.1"/>
    </source>
</evidence>
<dbReference type="EMBL" id="CM020618">
    <property type="protein sequence ID" value="KAK1859092.1"/>
    <property type="molecule type" value="Genomic_DNA"/>
</dbReference>
<dbReference type="Proteomes" id="UP000798662">
    <property type="component" value="Chromosome 1"/>
</dbReference>
<proteinExistence type="predicted"/>
<gene>
    <name evidence="1" type="ORF">I4F81_001690</name>
</gene>
<comment type="caution">
    <text evidence="1">The sequence shown here is derived from an EMBL/GenBank/DDBJ whole genome shotgun (WGS) entry which is preliminary data.</text>
</comment>
<name>A0ACC3BNL4_PYRYE</name>
<reference evidence="1" key="1">
    <citation type="submission" date="2019-11" db="EMBL/GenBank/DDBJ databases">
        <title>Nori genome reveals adaptations in red seaweeds to the harsh intertidal environment.</title>
        <authorList>
            <person name="Wang D."/>
            <person name="Mao Y."/>
        </authorList>
    </citation>
    <scope>NUCLEOTIDE SEQUENCE</scope>
    <source>
        <tissue evidence="1">Gametophyte</tissue>
    </source>
</reference>
<sequence length="411" mass="44249">MGKGANSMGVPAFEDTAKRVHNFSAGPACLPESVMRTAAAEFCGFGGSGIGMMEMSHRDPGGPVQNAMSQAAAELRSLLSVPDSYHVLFMQGGAHGQFAAVPLNLLGEKKQADYLNTGFWSQRAMKEAERYCTVRLAYDGKEDNYTKLPSASTWSISPDSAYVHVCANETIHGVELLEDPELPAGSPPLVGDFTSTLLSRPVDVSKYGLIYASGGKNLGPAGFTVVIVRDDLLDRASPLCPSVLSYSLTAGSKPIPSLYNTPPTFLIYMCGLVVQDLQKNGGLSAVQRRVCRRANQIYSLIEESDGFYTLKNVEKSVRSRMNIPFRVMDGAVDGLEESFCSQAEASGIFQLFCHPLFPGLRVTLYNGVPDKAVDALHLFMVKFMADHGDPVQHPVAPPRTVPAVAGLEVTC</sequence>